<evidence type="ECO:0000259" key="9">
    <source>
        <dbReference type="SMART" id="SM00911"/>
    </source>
</evidence>
<evidence type="ECO:0000256" key="2">
    <source>
        <dbReference type="ARBA" id="ARBA00012438"/>
    </source>
</evidence>
<evidence type="ECO:0000256" key="4">
    <source>
        <dbReference type="ARBA" id="ARBA00022679"/>
    </source>
</evidence>
<dbReference type="Gene3D" id="6.10.340.10">
    <property type="match status" value="1"/>
</dbReference>
<dbReference type="SMART" id="SM00911">
    <property type="entry name" value="HWE_HK"/>
    <property type="match status" value="1"/>
</dbReference>
<keyword evidence="7" id="KW-0067">ATP-binding</keyword>
<gene>
    <name evidence="10" type="ORF">E2C06_10280</name>
</gene>
<evidence type="ECO:0000256" key="5">
    <source>
        <dbReference type="ARBA" id="ARBA00022741"/>
    </source>
</evidence>
<comment type="caution">
    <text evidence="10">The sequence shown here is derived from an EMBL/GenBank/DDBJ whole genome shotgun (WGS) entry which is preliminary data.</text>
</comment>
<dbReference type="EC" id="2.7.13.3" evidence="2"/>
<reference evidence="10 11" key="1">
    <citation type="journal article" date="2016" name="J. Microbiol.">
        <title>Dankookia rubra gen. nov., sp. nov., an alphaproteobacterium isolated from sediment of a shallow stream.</title>
        <authorList>
            <person name="Kim W.H."/>
            <person name="Kim D.H."/>
            <person name="Kang K."/>
            <person name="Ahn T.Y."/>
        </authorList>
    </citation>
    <scope>NUCLEOTIDE SEQUENCE [LARGE SCALE GENOMIC DNA]</scope>
    <source>
        <strain evidence="10 11">JCM30602</strain>
    </source>
</reference>
<dbReference type="OrthoDB" id="341208at2"/>
<dbReference type="Gene3D" id="3.30.565.10">
    <property type="entry name" value="Histidine kinase-like ATPase, C-terminal domain"/>
    <property type="match status" value="1"/>
</dbReference>
<keyword evidence="11" id="KW-1185">Reference proteome</keyword>
<feature type="transmembrane region" description="Helical" evidence="8">
    <location>
        <begin position="286"/>
        <end position="307"/>
    </location>
</feature>
<dbReference type="Pfam" id="PF07536">
    <property type="entry name" value="HWE_HK"/>
    <property type="match status" value="1"/>
</dbReference>
<keyword evidence="3" id="KW-0597">Phosphoprotein</keyword>
<keyword evidence="5" id="KW-0547">Nucleotide-binding</keyword>
<dbReference type="Proteomes" id="UP000295096">
    <property type="component" value="Unassembled WGS sequence"/>
</dbReference>
<dbReference type="PANTHER" id="PTHR41523:SF8">
    <property type="entry name" value="ETHYLENE RESPONSE SENSOR PROTEIN"/>
    <property type="match status" value="1"/>
</dbReference>
<comment type="catalytic activity">
    <reaction evidence="1">
        <text>ATP + protein L-histidine = ADP + protein N-phospho-L-histidine.</text>
        <dbReference type="EC" id="2.7.13.3"/>
    </reaction>
</comment>
<keyword evidence="6" id="KW-0418">Kinase</keyword>
<proteinExistence type="predicted"/>
<name>A0A4R5QIX5_9PROT</name>
<evidence type="ECO:0000313" key="11">
    <source>
        <dbReference type="Proteomes" id="UP000295096"/>
    </source>
</evidence>
<sequence length="585" mass="60917">MHWFGSNRVAGSIRFEYYLLALALAMLIPAFGLGLASASRAVTAYQEAFRNGLVATAEALALATDREIDAHRATMATLAGSTTLDGPVPDLAAFEVEARRASAALGTPVLLLDGASMRQIVNTALPPGEPAGRVSAGDFRPVAESGEPIVTDLVTGAVAQRPVVGVAVPVKRDGLIPFVLAARLAPERLARLLAEQKSDDTGFNVVVDGHQSVVARSREHAIYVGRQAPGWFTAGTAGRNSGFLEGMSVSQQEVVMGFARLGSVPGWIVGSVAMRSNYVASWRRPLEILVLGGGVTVMLGAVLAIWLSRRLIRPVTDLVGAAQALAAGGTATPLPLPPASGVAEFEALRLGLSAAEAALRSRDLAKRQADERQTLLMREVDHRAKNALAVALSLAQLAPRAVSPDQFATVLVGRIAAMARAHSLLSETAWSGSDVRAVAEGELSPYAGRVALAGPTAHLVVEVVQPMAMLLHELATNAAKHGALSGPEGRVSLSWRFTDPDGGLQFTWKESGGPPLAGEPPHRSFGSRLITQLVERQIGGSIDFAWHTSGLEVSFTLPAGKASGGSDPPLLATGAVLQPGPACGA</sequence>
<evidence type="ECO:0000256" key="7">
    <source>
        <dbReference type="ARBA" id="ARBA00022840"/>
    </source>
</evidence>
<dbReference type="GO" id="GO:0004673">
    <property type="term" value="F:protein histidine kinase activity"/>
    <property type="evidence" value="ECO:0007669"/>
    <property type="project" value="UniProtKB-EC"/>
</dbReference>
<organism evidence="10 11">
    <name type="scientific">Dankookia rubra</name>
    <dbReference type="NCBI Taxonomy" id="1442381"/>
    <lineage>
        <taxon>Bacteria</taxon>
        <taxon>Pseudomonadati</taxon>
        <taxon>Pseudomonadota</taxon>
        <taxon>Alphaproteobacteria</taxon>
        <taxon>Acetobacterales</taxon>
        <taxon>Roseomonadaceae</taxon>
        <taxon>Dankookia</taxon>
    </lineage>
</organism>
<dbReference type="CDD" id="cd18774">
    <property type="entry name" value="PDC2_HK_sensor"/>
    <property type="match status" value="1"/>
</dbReference>
<protein>
    <recommendedName>
        <fullName evidence="2">histidine kinase</fullName>
        <ecNumber evidence="2">2.7.13.3</ecNumber>
    </recommendedName>
</protein>
<dbReference type="GO" id="GO:0005524">
    <property type="term" value="F:ATP binding"/>
    <property type="evidence" value="ECO:0007669"/>
    <property type="project" value="UniProtKB-KW"/>
</dbReference>
<keyword evidence="8" id="KW-0812">Transmembrane</keyword>
<evidence type="ECO:0000256" key="3">
    <source>
        <dbReference type="ARBA" id="ARBA00022553"/>
    </source>
</evidence>
<dbReference type="InterPro" id="IPR011102">
    <property type="entry name" value="Sig_transdc_His_kinase_HWE"/>
</dbReference>
<dbReference type="AlphaFoldDB" id="A0A4R5QIX5"/>
<evidence type="ECO:0000256" key="6">
    <source>
        <dbReference type="ARBA" id="ARBA00022777"/>
    </source>
</evidence>
<keyword evidence="8" id="KW-1133">Transmembrane helix</keyword>
<dbReference type="EMBL" id="SMSJ01000009">
    <property type="protein sequence ID" value="TDH62778.1"/>
    <property type="molecule type" value="Genomic_DNA"/>
</dbReference>
<dbReference type="PANTHER" id="PTHR41523">
    <property type="entry name" value="TWO-COMPONENT SYSTEM SENSOR PROTEIN"/>
    <property type="match status" value="1"/>
</dbReference>
<accession>A0A4R5QIX5</accession>
<keyword evidence="4" id="KW-0808">Transferase</keyword>
<evidence type="ECO:0000256" key="1">
    <source>
        <dbReference type="ARBA" id="ARBA00000085"/>
    </source>
</evidence>
<evidence type="ECO:0000313" key="10">
    <source>
        <dbReference type="EMBL" id="TDH62778.1"/>
    </source>
</evidence>
<dbReference type="InterPro" id="IPR036890">
    <property type="entry name" value="HATPase_C_sf"/>
</dbReference>
<feature type="domain" description="Signal transduction histidine kinase HWE region" evidence="9">
    <location>
        <begin position="379"/>
        <end position="456"/>
    </location>
</feature>
<keyword evidence="8" id="KW-0472">Membrane</keyword>
<evidence type="ECO:0000256" key="8">
    <source>
        <dbReference type="SAM" id="Phobius"/>
    </source>
</evidence>